<proteinExistence type="predicted"/>
<gene>
    <name evidence="1" type="ORF">SCALOS_LOCUS5321</name>
</gene>
<feature type="non-terminal residue" evidence="1">
    <location>
        <position position="1"/>
    </location>
</feature>
<accession>A0ACA9LY53</accession>
<comment type="caution">
    <text evidence="1">The sequence shown here is derived from an EMBL/GenBank/DDBJ whole genome shotgun (WGS) entry which is preliminary data.</text>
</comment>
<organism evidence="1 2">
    <name type="scientific">Scutellospora calospora</name>
    <dbReference type="NCBI Taxonomy" id="85575"/>
    <lineage>
        <taxon>Eukaryota</taxon>
        <taxon>Fungi</taxon>
        <taxon>Fungi incertae sedis</taxon>
        <taxon>Mucoromycota</taxon>
        <taxon>Glomeromycotina</taxon>
        <taxon>Glomeromycetes</taxon>
        <taxon>Diversisporales</taxon>
        <taxon>Gigasporaceae</taxon>
        <taxon>Scutellospora</taxon>
    </lineage>
</organism>
<evidence type="ECO:0000313" key="1">
    <source>
        <dbReference type="EMBL" id="CAG8555292.1"/>
    </source>
</evidence>
<keyword evidence="2" id="KW-1185">Reference proteome</keyword>
<reference evidence="1" key="1">
    <citation type="submission" date="2021-06" db="EMBL/GenBank/DDBJ databases">
        <authorList>
            <person name="Kallberg Y."/>
            <person name="Tangrot J."/>
            <person name="Rosling A."/>
        </authorList>
    </citation>
    <scope>NUCLEOTIDE SEQUENCE</scope>
    <source>
        <strain evidence="1">AU212A</strain>
    </source>
</reference>
<sequence>PTKHTLYELVFEQYLLCYFNIIEKWKKHNINMEKNLSNLIKDSENSKDINNNDYDDFNDTNDYKKLLQQYNYNSGYLK</sequence>
<dbReference type="EMBL" id="CAJVPM010008467">
    <property type="protein sequence ID" value="CAG8555292.1"/>
    <property type="molecule type" value="Genomic_DNA"/>
</dbReference>
<evidence type="ECO:0000313" key="2">
    <source>
        <dbReference type="Proteomes" id="UP000789860"/>
    </source>
</evidence>
<name>A0ACA9LY53_9GLOM</name>
<protein>
    <submittedName>
        <fullName evidence="1">11466_t:CDS:1</fullName>
    </submittedName>
</protein>
<dbReference type="Proteomes" id="UP000789860">
    <property type="component" value="Unassembled WGS sequence"/>
</dbReference>